<reference evidence="2 3" key="2">
    <citation type="journal article" date="2015" name="Biomed. Res. Int.">
        <title>Effects of Arsenite Resistance on the Growth and Functional Gene Expression of Leptospirillum ferriphilum and Acidithiobacillus thiooxidans in Pure Culture and Coculture.</title>
        <authorList>
            <person name="Jiang H."/>
            <person name="Liang Y."/>
            <person name="Yin H."/>
            <person name="Xiao Y."/>
            <person name="Guo X."/>
            <person name="Xu Y."/>
            <person name="Hu Q."/>
            <person name="Liu H."/>
            <person name="Liu X."/>
        </authorList>
    </citation>
    <scope>NUCLEOTIDE SEQUENCE [LARGE SCALE GENOMIC DNA]</scope>
    <source>
        <strain evidence="2 3">YSK</strain>
    </source>
</reference>
<evidence type="ECO:0000313" key="2">
    <source>
        <dbReference type="EMBL" id="AIA31547.1"/>
    </source>
</evidence>
<dbReference type="Proteomes" id="UP000027059">
    <property type="component" value="Chromosome"/>
</dbReference>
<accession>A0A059Y232</accession>
<feature type="region of interest" description="Disordered" evidence="1">
    <location>
        <begin position="56"/>
        <end position="79"/>
    </location>
</feature>
<evidence type="ECO:0000256" key="1">
    <source>
        <dbReference type="SAM" id="MobiDB-lite"/>
    </source>
</evidence>
<protein>
    <submittedName>
        <fullName evidence="2">Uncharacterized protein</fullName>
    </submittedName>
</protein>
<dbReference type="HOGENOM" id="CLU_139103_0_0_0"/>
<dbReference type="EMBL" id="CP007243">
    <property type="protein sequence ID" value="AIA31547.1"/>
    <property type="molecule type" value="Genomic_DNA"/>
</dbReference>
<reference evidence="3" key="1">
    <citation type="submission" date="2014-02" db="EMBL/GenBank/DDBJ databases">
        <title>Complete genome sequence and comparative genomic analysis of the nitrogen-fixing bacterium Leptospirillum ferriphilum YSK.</title>
        <authorList>
            <person name="Guo X."/>
            <person name="Yin H."/>
            <person name="Liang Y."/>
            <person name="Hu Q."/>
            <person name="Ma L."/>
            <person name="Xiao Y."/>
            <person name="Zhang X."/>
            <person name="Qiu G."/>
            <person name="Liu X."/>
        </authorList>
    </citation>
    <scope>NUCLEOTIDE SEQUENCE [LARGE SCALE GENOMIC DNA]</scope>
    <source>
        <strain evidence="3">YSK</strain>
    </source>
</reference>
<dbReference type="KEGG" id="lfp:Y981_03370"/>
<organism evidence="2 3">
    <name type="scientific">Leptospirillum ferriphilum YSK</name>
    <dbReference type="NCBI Taxonomy" id="1441628"/>
    <lineage>
        <taxon>Bacteria</taxon>
        <taxon>Pseudomonadati</taxon>
        <taxon>Nitrospirota</taxon>
        <taxon>Nitrospiria</taxon>
        <taxon>Nitrospirales</taxon>
        <taxon>Nitrospiraceae</taxon>
        <taxon>Leptospirillum</taxon>
    </lineage>
</organism>
<sequence length="161" mass="18325">MRLFVQEPFFGRDSLSLFSSSFPVQPGTGGGPFHTSADRIQGKPSPSLLIRRMHMENSSRKQETLSEAKHRGRSALLDPLPDLTHHGVERWKENVKEYFRAECHDILSEEEDPELRARVLEAMKEGFSELIEEQHDVPIPDSAVDEAHAAKEHAFRKLHTS</sequence>
<name>A0A059Y232_9BACT</name>
<feature type="compositionally biased region" description="Basic and acidic residues" evidence="1">
    <location>
        <begin position="56"/>
        <end position="69"/>
    </location>
</feature>
<proteinExistence type="predicted"/>
<keyword evidence="3" id="KW-1185">Reference proteome</keyword>
<evidence type="ECO:0000313" key="3">
    <source>
        <dbReference type="Proteomes" id="UP000027059"/>
    </source>
</evidence>
<gene>
    <name evidence="2" type="ORF">Y981_03370</name>
</gene>
<dbReference type="AlphaFoldDB" id="A0A059Y232"/>